<proteinExistence type="predicted"/>
<evidence type="ECO:0000313" key="2">
    <source>
        <dbReference type="Proteomes" id="UP000037822"/>
    </source>
</evidence>
<comment type="caution">
    <text evidence="1">The sequence shown here is derived from an EMBL/GenBank/DDBJ whole genome shotgun (WGS) entry which is preliminary data.</text>
</comment>
<dbReference type="PATRIC" id="fig|1526658.3.peg.1369"/>
<dbReference type="AlphaFoldDB" id="A0A0N1F2D3"/>
<gene>
    <name evidence="1" type="ORF">AE618_18760</name>
</gene>
<dbReference type="EMBL" id="LGSZ01000050">
    <property type="protein sequence ID" value="KPH79342.1"/>
    <property type="molecule type" value="Genomic_DNA"/>
</dbReference>
<evidence type="ECO:0000313" key="1">
    <source>
        <dbReference type="EMBL" id="KPH79342.1"/>
    </source>
</evidence>
<accession>A0A0N1F2D3</accession>
<organism evidence="1 2">
    <name type="scientific">Bosea vaviloviae</name>
    <dbReference type="NCBI Taxonomy" id="1526658"/>
    <lineage>
        <taxon>Bacteria</taxon>
        <taxon>Pseudomonadati</taxon>
        <taxon>Pseudomonadota</taxon>
        <taxon>Alphaproteobacteria</taxon>
        <taxon>Hyphomicrobiales</taxon>
        <taxon>Boseaceae</taxon>
        <taxon>Bosea</taxon>
    </lineage>
</organism>
<protein>
    <submittedName>
        <fullName evidence="1">Uncharacterized protein</fullName>
    </submittedName>
</protein>
<sequence length="77" mass="8101">MGFSLLLSTNARGGGEAKLVWSETANLNAEFQCGRKTPAVALEIALGRVERVGAVSPLDFSHVMGVIVGFLEGRAAR</sequence>
<name>A0A0N1F2D3_9HYPH</name>
<dbReference type="Proteomes" id="UP000037822">
    <property type="component" value="Unassembled WGS sequence"/>
</dbReference>
<keyword evidence="2" id="KW-1185">Reference proteome</keyword>
<reference evidence="1 2" key="1">
    <citation type="submission" date="2015-07" db="EMBL/GenBank/DDBJ databases">
        <title>Whole genome sequencing of Bosea vaviloviae isolated from cave pool.</title>
        <authorList>
            <person name="Tan N.E.H."/>
            <person name="Lee Y.P."/>
            <person name="Gan H.M."/>
            <person name="Barton H."/>
            <person name="Savka M.A."/>
        </authorList>
    </citation>
    <scope>NUCLEOTIDE SEQUENCE [LARGE SCALE GENOMIC DNA]</scope>
    <source>
        <strain evidence="1 2">SD260</strain>
    </source>
</reference>